<dbReference type="GO" id="GO:0005730">
    <property type="term" value="C:nucleolus"/>
    <property type="evidence" value="ECO:0007669"/>
    <property type="project" value="UniProtKB-SubCell"/>
</dbReference>
<feature type="region of interest" description="Disordered" evidence="3">
    <location>
        <begin position="1"/>
        <end position="123"/>
    </location>
</feature>
<evidence type="ECO:0000256" key="2">
    <source>
        <dbReference type="ARBA" id="ARBA00023242"/>
    </source>
</evidence>
<sequence length="418" mass="47172">MVSTRRSAKSPPVEPLQHTKKSSRSPWARENASDSAINSDGRDIDFLSPHRKVTPEKHNLSTSNSESQGQAESSAGKTQKRNTPVRRSARVRIKTMGSSPGILADRYTDEKTKQSEPKGDSRVEITVPKRNVCVATVTHSDMVDRCDSDGDTKLALSKDDESSENSEETALIALEDEEDIGTSNQEQAAEPEILKDDELANYVRLAASGLDLNTRSASKRPLTSNNEKASRADLETKNVFDRLDSGAGLRKKFIDFEAHRRGSIVRLSVNNDVNSEENRVLQRARRIEMIAKQQRAHDTNGRIAGRNWFDMATDNLTPELKHDFELIRLRNYLDPKKFYKSTDYKKGFPKHFQVGTVVEGPHEFKSSRIVKKARQATLTDEIMADADVQKYTKRVYSQIQEANMTGKKLKKKIKNLRR</sequence>
<evidence type="ECO:0000259" key="4">
    <source>
        <dbReference type="Pfam" id="PF08698"/>
    </source>
</evidence>
<accession>F0X0K2</accession>
<dbReference type="PANTHER" id="PTHR21686:SF12">
    <property type="entry name" value="DEOXYNUCLEOTIDYLTRANSFERASE TERMINAL-INTERACTING PROTEIN 2"/>
    <property type="match status" value="1"/>
</dbReference>
<dbReference type="GO" id="GO:0006396">
    <property type="term" value="P:RNA processing"/>
    <property type="evidence" value="ECO:0007669"/>
    <property type="project" value="TreeGrafter"/>
</dbReference>
<dbReference type="Pfam" id="PF08698">
    <property type="entry name" value="Fcf2"/>
    <property type="match status" value="1"/>
</dbReference>
<organism evidence="5">
    <name type="scientific">Albugo laibachii Nc14</name>
    <dbReference type="NCBI Taxonomy" id="890382"/>
    <lineage>
        <taxon>Eukaryota</taxon>
        <taxon>Sar</taxon>
        <taxon>Stramenopiles</taxon>
        <taxon>Oomycota</taxon>
        <taxon>Peronosporomycetes</taxon>
        <taxon>Albuginales</taxon>
        <taxon>Albuginaceae</taxon>
        <taxon>Albugo</taxon>
    </lineage>
</organism>
<dbReference type="GO" id="GO:0003723">
    <property type="term" value="F:RNA binding"/>
    <property type="evidence" value="ECO:0007669"/>
    <property type="project" value="TreeGrafter"/>
</dbReference>
<dbReference type="AlphaFoldDB" id="F0X0K2"/>
<evidence type="ECO:0000313" key="5">
    <source>
        <dbReference type="EMBL" id="CCA27293.1"/>
    </source>
</evidence>
<feature type="compositionally biased region" description="Polar residues" evidence="3">
    <location>
        <begin position="60"/>
        <end position="77"/>
    </location>
</feature>
<name>F0X0K2_9STRA</name>
<comment type="subcellular location">
    <subcellularLocation>
        <location evidence="1">Nucleus</location>
        <location evidence="1">Nucleolus</location>
    </subcellularLocation>
</comment>
<gene>
    <name evidence="5" type="primary">AlNc14C501G11946</name>
    <name evidence="5" type="ORF">ALNC14_134370</name>
</gene>
<dbReference type="EMBL" id="FR824537">
    <property type="protein sequence ID" value="CCA27293.1"/>
    <property type="molecule type" value="Genomic_DNA"/>
</dbReference>
<feature type="compositionally biased region" description="Basic residues" evidence="3">
    <location>
        <begin position="78"/>
        <end position="93"/>
    </location>
</feature>
<evidence type="ECO:0000256" key="1">
    <source>
        <dbReference type="ARBA" id="ARBA00004604"/>
    </source>
</evidence>
<feature type="compositionally biased region" description="Basic and acidic residues" evidence="3">
    <location>
        <begin position="106"/>
        <end position="123"/>
    </location>
</feature>
<keyword evidence="2" id="KW-0539">Nucleus</keyword>
<dbReference type="InterPro" id="IPR039883">
    <property type="entry name" value="Fcf2/DNTTIP2"/>
</dbReference>
<dbReference type="InterPro" id="IPR014810">
    <property type="entry name" value="Fcf2_C"/>
</dbReference>
<protein>
    <submittedName>
        <fullName evidence="5">Uncharacterized protein AlNc14C501G11946</fullName>
    </submittedName>
</protein>
<feature type="domain" description="Fcf2 pre-rRNA processing C-terminal" evidence="4">
    <location>
        <begin position="304"/>
        <end position="394"/>
    </location>
</feature>
<dbReference type="HOGENOM" id="CLU_657903_0_0_1"/>
<proteinExistence type="predicted"/>
<reference evidence="5" key="2">
    <citation type="submission" date="2011-02" db="EMBL/GenBank/DDBJ databases">
        <authorList>
            <person name="MacLean D."/>
        </authorList>
    </citation>
    <scope>NUCLEOTIDE SEQUENCE</scope>
</reference>
<evidence type="ECO:0000256" key="3">
    <source>
        <dbReference type="SAM" id="MobiDB-lite"/>
    </source>
</evidence>
<reference evidence="5" key="1">
    <citation type="journal article" date="2011" name="PLoS Biol.">
        <title>Gene gain and loss during evolution of obligate parasitism in the white rust pathogen of Arabidopsis thaliana.</title>
        <authorList>
            <person name="Kemen E."/>
            <person name="Gardiner A."/>
            <person name="Schultz-Larsen T."/>
            <person name="Kemen A.C."/>
            <person name="Balmuth A.L."/>
            <person name="Robert-Seilaniantz A."/>
            <person name="Bailey K."/>
            <person name="Holub E."/>
            <person name="Studholme D.J."/>
            <person name="Maclean D."/>
            <person name="Jones J.D."/>
        </authorList>
    </citation>
    <scope>NUCLEOTIDE SEQUENCE</scope>
</reference>
<dbReference type="PANTHER" id="PTHR21686">
    <property type="entry name" value="DEOXYNUCLEOTIDYLTRANSFERASE TERMINAL-INTERACTING PROTEIN 2"/>
    <property type="match status" value="1"/>
</dbReference>